<keyword evidence="2" id="KW-1185">Reference proteome</keyword>
<accession>A0ABW8J3J8</accession>
<sequence length="73" mass="8164">MGIATVGQYEVSSLASCRNAQQGWQGEYTIRRGDELIHRETAREYHLGVLAACEHALELGKEYAQRLIDEALS</sequence>
<protein>
    <submittedName>
        <fullName evidence="1">Uncharacterized protein</fullName>
    </submittedName>
</protein>
<dbReference type="Proteomes" id="UP001620339">
    <property type="component" value="Unassembled WGS sequence"/>
</dbReference>
<dbReference type="RefSeq" id="WP_404612828.1">
    <property type="nucleotide sequence ID" value="NZ_JADIKK010000008.1"/>
</dbReference>
<proteinExistence type="predicted"/>
<comment type="caution">
    <text evidence="1">The sequence shown here is derived from an EMBL/GenBank/DDBJ whole genome shotgun (WGS) entry which is preliminary data.</text>
</comment>
<evidence type="ECO:0000313" key="2">
    <source>
        <dbReference type="Proteomes" id="UP001620339"/>
    </source>
</evidence>
<gene>
    <name evidence="1" type="ORF">ISP25_07285</name>
</gene>
<organism evidence="1 2">
    <name type="scientific">Rhodanobacter hydrolyticus</name>
    <dbReference type="NCBI Taxonomy" id="2250595"/>
    <lineage>
        <taxon>Bacteria</taxon>
        <taxon>Pseudomonadati</taxon>
        <taxon>Pseudomonadota</taxon>
        <taxon>Gammaproteobacteria</taxon>
        <taxon>Lysobacterales</taxon>
        <taxon>Rhodanobacteraceae</taxon>
        <taxon>Rhodanobacter</taxon>
    </lineage>
</organism>
<name>A0ABW8J3J8_9GAMM</name>
<dbReference type="EMBL" id="JADIKK010000008">
    <property type="protein sequence ID" value="MFK2876865.1"/>
    <property type="molecule type" value="Genomic_DNA"/>
</dbReference>
<reference evidence="1 2" key="1">
    <citation type="submission" date="2020-10" db="EMBL/GenBank/DDBJ databases">
        <title>Phylogeny of dyella-like bacteria.</title>
        <authorList>
            <person name="Fu J."/>
        </authorList>
    </citation>
    <scope>NUCLEOTIDE SEQUENCE [LARGE SCALE GENOMIC DNA]</scope>
    <source>
        <strain evidence="1 2">KACC 19113</strain>
    </source>
</reference>
<evidence type="ECO:0000313" key="1">
    <source>
        <dbReference type="EMBL" id="MFK2876865.1"/>
    </source>
</evidence>